<gene>
    <name evidence="1" type="ORF">CDAR_8231</name>
</gene>
<dbReference type="AlphaFoldDB" id="A0AAV4MLA3"/>
<keyword evidence="2" id="KW-1185">Reference proteome</keyword>
<comment type="caution">
    <text evidence="1">The sequence shown here is derived from an EMBL/GenBank/DDBJ whole genome shotgun (WGS) entry which is preliminary data.</text>
</comment>
<dbReference type="Proteomes" id="UP001054837">
    <property type="component" value="Unassembled WGS sequence"/>
</dbReference>
<name>A0AAV4MLA3_9ARAC</name>
<reference evidence="1 2" key="1">
    <citation type="submission" date="2021-06" db="EMBL/GenBank/DDBJ databases">
        <title>Caerostris darwini draft genome.</title>
        <authorList>
            <person name="Kono N."/>
            <person name="Arakawa K."/>
        </authorList>
    </citation>
    <scope>NUCLEOTIDE SEQUENCE [LARGE SCALE GENOMIC DNA]</scope>
</reference>
<accession>A0AAV4MLA3</accession>
<proteinExistence type="predicted"/>
<evidence type="ECO:0000313" key="2">
    <source>
        <dbReference type="Proteomes" id="UP001054837"/>
    </source>
</evidence>
<evidence type="ECO:0000313" key="1">
    <source>
        <dbReference type="EMBL" id="GIX73103.1"/>
    </source>
</evidence>
<protein>
    <submittedName>
        <fullName evidence="1">Uncharacterized protein</fullName>
    </submittedName>
</protein>
<organism evidence="1 2">
    <name type="scientific">Caerostris darwini</name>
    <dbReference type="NCBI Taxonomy" id="1538125"/>
    <lineage>
        <taxon>Eukaryota</taxon>
        <taxon>Metazoa</taxon>
        <taxon>Ecdysozoa</taxon>
        <taxon>Arthropoda</taxon>
        <taxon>Chelicerata</taxon>
        <taxon>Arachnida</taxon>
        <taxon>Araneae</taxon>
        <taxon>Araneomorphae</taxon>
        <taxon>Entelegynae</taxon>
        <taxon>Araneoidea</taxon>
        <taxon>Araneidae</taxon>
        <taxon>Caerostris</taxon>
    </lineage>
</organism>
<sequence>MNGDPFLPSLSVLLKLKRIPAIDKNDSEWDSIIIPSQSRVNKSHPVTRYLNVLYLPSVTAVLLEAARDRIRRRPQLPASLSPWTQLPRRAQRVKVIEGTIMPSQVYPNVLYLSSATAVLLEAARDRVPCTAGDCNYLHHYPSGLSCRGVYNVLRYPNVLYLSSATALLLEAAHDRVRYTTGDRNYLHHYPPGLSCHGVYNVLRYLNILYLSSATALLLKAEHDRVRYTTDDRNYLHHYPPGLSCHGVYNVLRYPNVLYVSSATALLIEAARDRVRYTTGDRNYLHHYPPGLSCHGVYNVLG</sequence>
<dbReference type="EMBL" id="BPLQ01000578">
    <property type="protein sequence ID" value="GIX73103.1"/>
    <property type="molecule type" value="Genomic_DNA"/>
</dbReference>